<accession>A0ABN4B8V0</accession>
<protein>
    <submittedName>
        <fullName evidence="1">Uncharacterized protein</fullName>
    </submittedName>
</protein>
<gene>
    <name evidence="1" type="ORF">MHP168L_434</name>
</gene>
<keyword evidence="2" id="KW-1185">Reference proteome</keyword>
<proteinExistence type="predicted"/>
<dbReference type="Proteomes" id="UP000013962">
    <property type="component" value="Chromosome"/>
</dbReference>
<evidence type="ECO:0000313" key="1">
    <source>
        <dbReference type="EMBL" id="AGM22212.1"/>
    </source>
</evidence>
<dbReference type="EMBL" id="CP003131">
    <property type="protein sequence ID" value="AGM22212.1"/>
    <property type="molecule type" value="Genomic_DNA"/>
</dbReference>
<dbReference type="RefSeq" id="WP_016340224.1">
    <property type="nucleotide sequence ID" value="NC_021283.1"/>
</dbReference>
<organism evidence="1 2">
    <name type="scientific">Mesomycoplasma hyopneumoniae 168-L</name>
    <dbReference type="NCBI Taxonomy" id="1116211"/>
    <lineage>
        <taxon>Bacteria</taxon>
        <taxon>Bacillati</taxon>
        <taxon>Mycoplasmatota</taxon>
        <taxon>Mycoplasmoidales</taxon>
        <taxon>Metamycoplasmataceae</taxon>
        <taxon>Mesomycoplasma</taxon>
    </lineage>
</organism>
<name>A0ABN4B8V0_MESH1</name>
<sequence>MFSQTIYKSKSENPERVAHEKGLSCEYNGLFSTKTGKSLYGPPQNLDNDHFIAYLRSSALIFTSSASSALVRAKTYNEHGFWLHKNNFLVGLIAFSAGIFKIMDGRCENTYLVKSGDGFSRFLQDLKSKKRYKLERFLLSNLFFVSLSLTNHIRSLAHPDLNNSTIYSNELCLDDLSQKETLALKNLRNYDFDDEEKELLEIWKIILKQAGQTKNYKKHFKYGLYQIDEELNTKTLIPNRKSNKYIYDYPELNGNIETLKVKLKKYYFDKIVPILFEYEFFK</sequence>
<evidence type="ECO:0000313" key="2">
    <source>
        <dbReference type="Proteomes" id="UP000013962"/>
    </source>
</evidence>
<reference evidence="1 2" key="1">
    <citation type="journal article" date="2013" name="BMC Genomics">
        <title>Comparative genomic analyses of Mycoplasma hyopneumoniae pathogenic 168 strain and its high-passaged attenuated strain.</title>
        <authorList>
            <person name="Liu W."/>
            <person name="Xiao S."/>
            <person name="Li M."/>
            <person name="Guo S."/>
            <person name="Li S."/>
            <person name="Luo R."/>
            <person name="Feng Z."/>
            <person name="Li B."/>
            <person name="Zhou Z."/>
            <person name="Shao G."/>
            <person name="Chen H."/>
            <person name="Fang L."/>
        </authorList>
    </citation>
    <scope>NUCLEOTIDE SEQUENCE [LARGE SCALE GENOMIC DNA]</scope>
    <source>
        <strain evidence="1 2">168-L</strain>
    </source>
</reference>